<dbReference type="PANTHER" id="PTHR35446:SF2">
    <property type="entry name" value="CARBOXYMUCONOLACTONE DECARBOXYLASE-LIKE DOMAIN-CONTAINING PROTEIN"/>
    <property type="match status" value="1"/>
</dbReference>
<dbReference type="EMBL" id="BOQL01000032">
    <property type="protein sequence ID" value="GIM70695.1"/>
    <property type="molecule type" value="Genomic_DNA"/>
</dbReference>
<organism evidence="1 2">
    <name type="scientific">Actinoplanes auranticolor</name>
    <dbReference type="NCBI Taxonomy" id="47988"/>
    <lineage>
        <taxon>Bacteria</taxon>
        <taxon>Bacillati</taxon>
        <taxon>Actinomycetota</taxon>
        <taxon>Actinomycetes</taxon>
        <taxon>Micromonosporales</taxon>
        <taxon>Micromonosporaceae</taxon>
        <taxon>Actinoplanes</taxon>
    </lineage>
</organism>
<sequence length="182" mass="19516">MLDMPSAAQDDERVPHINLPELPGMVGLLVQYPHTAGPLNGLADALLRGPSPLTPGERETIAAYVSSRNECTYCSGIHGAVAAHLLHQEGKTTEHPETDPKLQALLAIAEKVRVDGRGVSPADIDLARKHGADDKAIHDTVLIAAAFSMYNRYVDGLATLAPREPEVYAQHAKNLAEGGYLR</sequence>
<dbReference type="Gene3D" id="1.20.1290.10">
    <property type="entry name" value="AhpD-like"/>
    <property type="match status" value="1"/>
</dbReference>
<comment type="caution">
    <text evidence="1">The sequence shown here is derived from an EMBL/GenBank/DDBJ whole genome shotgun (WGS) entry which is preliminary data.</text>
</comment>
<reference evidence="1" key="1">
    <citation type="submission" date="2021-03" db="EMBL/GenBank/DDBJ databases">
        <title>Whole genome shotgun sequence of Actinoplanes auranticolor NBRC 12245.</title>
        <authorList>
            <person name="Komaki H."/>
            <person name="Tamura T."/>
        </authorList>
    </citation>
    <scope>NUCLEOTIDE SEQUENCE</scope>
    <source>
        <strain evidence="1">NBRC 12245</strain>
    </source>
</reference>
<evidence type="ECO:0000313" key="2">
    <source>
        <dbReference type="Proteomes" id="UP000681340"/>
    </source>
</evidence>
<keyword evidence="2" id="KW-1185">Reference proteome</keyword>
<proteinExistence type="predicted"/>
<evidence type="ECO:0000313" key="1">
    <source>
        <dbReference type="EMBL" id="GIM70695.1"/>
    </source>
</evidence>
<dbReference type="PANTHER" id="PTHR35446">
    <property type="entry name" value="SI:CH211-175M2.5"/>
    <property type="match status" value="1"/>
</dbReference>
<name>A0A919SDL4_9ACTN</name>
<dbReference type="AlphaFoldDB" id="A0A919SDL4"/>
<accession>A0A919SDL4</accession>
<dbReference type="InterPro" id="IPR029032">
    <property type="entry name" value="AhpD-like"/>
</dbReference>
<gene>
    <name evidence="1" type="ORF">Aau02nite_42230</name>
</gene>
<dbReference type="Proteomes" id="UP000681340">
    <property type="component" value="Unassembled WGS sequence"/>
</dbReference>
<protein>
    <submittedName>
        <fullName evidence="1">Carboxymuconolactone decarboxylase</fullName>
    </submittedName>
</protein>
<dbReference type="SUPFAM" id="SSF69118">
    <property type="entry name" value="AhpD-like"/>
    <property type="match status" value="1"/>
</dbReference>